<dbReference type="EMBL" id="JADWDJ010000004">
    <property type="protein sequence ID" value="KAG5282150.1"/>
    <property type="molecule type" value="Genomic_DNA"/>
</dbReference>
<accession>A0AAV6H4T4</accession>
<feature type="compositionally biased region" description="Basic and acidic residues" evidence="1">
    <location>
        <begin position="1"/>
        <end position="18"/>
    </location>
</feature>
<evidence type="ECO:0000256" key="1">
    <source>
        <dbReference type="SAM" id="MobiDB-lite"/>
    </source>
</evidence>
<feature type="compositionally biased region" description="Low complexity" evidence="1">
    <location>
        <begin position="49"/>
        <end position="60"/>
    </location>
</feature>
<comment type="caution">
    <text evidence="2">The sequence shown here is derived from an EMBL/GenBank/DDBJ whole genome shotgun (WGS) entry which is preliminary data.</text>
</comment>
<evidence type="ECO:0000313" key="2">
    <source>
        <dbReference type="EMBL" id="KAG5282150.1"/>
    </source>
</evidence>
<name>A0AAV6H4T4_9TELE</name>
<protein>
    <submittedName>
        <fullName evidence="2">Uncharacterized protein</fullName>
    </submittedName>
</protein>
<sequence length="110" mass="12485">MNKSPEEQSNDGEEKRDNGSQLIRTLLHIPRVRQEGGAPEPSLGPSICTAPATSRTPRPTLQSANGWTRALLFYRSLNKRRGPRSQAECMHRREKASLPYLRTKRSEIYP</sequence>
<evidence type="ECO:0000313" key="3">
    <source>
        <dbReference type="Proteomes" id="UP000823561"/>
    </source>
</evidence>
<organism evidence="2 3">
    <name type="scientific">Alosa alosa</name>
    <name type="common">allis shad</name>
    <dbReference type="NCBI Taxonomy" id="278164"/>
    <lineage>
        <taxon>Eukaryota</taxon>
        <taxon>Metazoa</taxon>
        <taxon>Chordata</taxon>
        <taxon>Craniata</taxon>
        <taxon>Vertebrata</taxon>
        <taxon>Euteleostomi</taxon>
        <taxon>Actinopterygii</taxon>
        <taxon>Neopterygii</taxon>
        <taxon>Teleostei</taxon>
        <taxon>Clupei</taxon>
        <taxon>Clupeiformes</taxon>
        <taxon>Clupeoidei</taxon>
        <taxon>Clupeidae</taxon>
        <taxon>Alosa</taxon>
    </lineage>
</organism>
<gene>
    <name evidence="2" type="ORF">AALO_G00052770</name>
</gene>
<keyword evidence="3" id="KW-1185">Reference proteome</keyword>
<reference evidence="2" key="1">
    <citation type="submission" date="2020-10" db="EMBL/GenBank/DDBJ databases">
        <title>Chromosome-scale genome assembly of the Allis shad, Alosa alosa.</title>
        <authorList>
            <person name="Margot Z."/>
            <person name="Christophe K."/>
            <person name="Cabau C."/>
            <person name="Louis A."/>
            <person name="Berthelot C."/>
            <person name="Parey E."/>
            <person name="Roest Crollius H."/>
            <person name="Montfort J."/>
            <person name="Robinson-Rechavi M."/>
            <person name="Bucao C."/>
            <person name="Bouchez O."/>
            <person name="Gislard M."/>
            <person name="Lluch J."/>
            <person name="Milhes M."/>
            <person name="Lampietro C."/>
            <person name="Lopez Roques C."/>
            <person name="Donnadieu C."/>
            <person name="Braasch I."/>
            <person name="Desvignes T."/>
            <person name="Postlethwait J."/>
            <person name="Bobe J."/>
            <person name="Guiguen Y."/>
        </authorList>
    </citation>
    <scope>NUCLEOTIDE SEQUENCE</scope>
    <source>
        <strain evidence="2">M-15738</strain>
        <tissue evidence="2">Blood</tissue>
    </source>
</reference>
<dbReference type="Proteomes" id="UP000823561">
    <property type="component" value="Chromosome 4"/>
</dbReference>
<dbReference type="AlphaFoldDB" id="A0AAV6H4T4"/>
<feature type="region of interest" description="Disordered" evidence="1">
    <location>
        <begin position="1"/>
        <end position="63"/>
    </location>
</feature>
<proteinExistence type="predicted"/>